<name>A0A841R2U9_9FIRM</name>
<comment type="caution">
    <text evidence="4">The sequence shown here is derived from an EMBL/GenBank/DDBJ whole genome shotgun (WGS) entry which is preliminary data.</text>
</comment>
<dbReference type="GO" id="GO:0004309">
    <property type="term" value="F:exopolyphosphatase activity"/>
    <property type="evidence" value="ECO:0007669"/>
    <property type="project" value="UniProtKB-EC"/>
</dbReference>
<feature type="domain" description="Ppx/GppA phosphatase N-terminal" evidence="2">
    <location>
        <begin position="32"/>
        <end position="291"/>
    </location>
</feature>
<evidence type="ECO:0000256" key="1">
    <source>
        <dbReference type="ARBA" id="ARBA00007125"/>
    </source>
</evidence>
<feature type="domain" description="Ppx/GppA phosphatase C-terminal" evidence="3">
    <location>
        <begin position="330"/>
        <end position="494"/>
    </location>
</feature>
<dbReference type="Gene3D" id="3.30.420.40">
    <property type="match status" value="1"/>
</dbReference>
<dbReference type="PANTHER" id="PTHR30005">
    <property type="entry name" value="EXOPOLYPHOSPHATASE"/>
    <property type="match status" value="1"/>
</dbReference>
<sequence>MIGKQKRMYGVIHIGSVGLSLLIVDYGGPDDVTIVQEARRAAGFGEEVFTQGELSFTSIRQMVRIINGFRRIMADYEVEEVMVYATAVLREAKNSRMILDLIRVHTGLSVEILDMPQEIFYKHYALHYELTHNADVAAGTTLYVDITSSAVGLTIWQKDTLKYQQNLHIGTLRVLESFRRAQRDSYDFPKVLDEFLGRILEPIWPMLEQYEIDNVVLSGRESRLVARMMGFTTQQAMRIVSPERFFRVFQSSQSQTSTSLEHAYGFTADETEKLLPTLHLYAQIFTHVQPQRLLMMSTTFLYGAMLYYGARTTDEPALAFLREQHLELAKTMAARYGGNIMHGETVAEYVVILMKALRSVHGLGERDTYLLRMAVFLHQIGRFVNLRQNGVHTYHIIMGTDLFGLTDLEKEMVAVVAYYNYKGRPSDEDKPFRQLPEWVKMVILKLVAVLRLAKAMDKGEQHKLYNVEAFLRRGSLVIYYDAKANTNTLLEEWTFAEETKLFTDVFGLDAKLERRPQ</sequence>
<gene>
    <name evidence="4" type="ORF">HNR45_000477</name>
</gene>
<dbReference type="AlphaFoldDB" id="A0A841R2U9"/>
<dbReference type="Gene3D" id="3.30.420.150">
    <property type="entry name" value="Exopolyphosphatase. Domain 2"/>
    <property type="match status" value="1"/>
</dbReference>
<dbReference type="GeneID" id="93485755"/>
<proteinExistence type="inferred from homology"/>
<dbReference type="InterPro" id="IPR048950">
    <property type="entry name" value="Ppx_GppA_C"/>
</dbReference>
<keyword evidence="4" id="KW-0378">Hydrolase</keyword>
<dbReference type="EMBL" id="JACHHI010000002">
    <property type="protein sequence ID" value="MBB6477447.1"/>
    <property type="molecule type" value="Genomic_DNA"/>
</dbReference>
<dbReference type="InterPro" id="IPR043129">
    <property type="entry name" value="ATPase_NBD"/>
</dbReference>
<organism evidence="4 5">
    <name type="scientific">Negativicoccus succinicivorans</name>
    <dbReference type="NCBI Taxonomy" id="620903"/>
    <lineage>
        <taxon>Bacteria</taxon>
        <taxon>Bacillati</taxon>
        <taxon>Bacillota</taxon>
        <taxon>Negativicutes</taxon>
        <taxon>Veillonellales</taxon>
        <taxon>Veillonellaceae</taxon>
        <taxon>Negativicoccus</taxon>
    </lineage>
</organism>
<evidence type="ECO:0000313" key="4">
    <source>
        <dbReference type="EMBL" id="MBB6477447.1"/>
    </source>
</evidence>
<dbReference type="GO" id="GO:0008894">
    <property type="term" value="F:guanosine-5'-triphosphate,3'-diphosphate diphosphatase activity"/>
    <property type="evidence" value="ECO:0007669"/>
    <property type="project" value="UniProtKB-EC"/>
</dbReference>
<keyword evidence="5" id="KW-1185">Reference proteome</keyword>
<dbReference type="SUPFAM" id="SSF53067">
    <property type="entry name" value="Actin-like ATPase domain"/>
    <property type="match status" value="2"/>
</dbReference>
<dbReference type="EC" id="3.6.1.40" evidence="4"/>
<dbReference type="RefSeq" id="WP_159823114.1">
    <property type="nucleotide sequence ID" value="NZ_CABWNB010000003.1"/>
</dbReference>
<dbReference type="SUPFAM" id="SSF109604">
    <property type="entry name" value="HD-domain/PDEase-like"/>
    <property type="match status" value="1"/>
</dbReference>
<dbReference type="EC" id="3.6.1.11" evidence="4"/>
<dbReference type="Proteomes" id="UP000591941">
    <property type="component" value="Unassembled WGS sequence"/>
</dbReference>
<comment type="similarity">
    <text evidence="1">Belongs to the GppA/Ppx family.</text>
</comment>
<dbReference type="Pfam" id="PF21447">
    <property type="entry name" value="Ppx-GppA_III"/>
    <property type="match status" value="1"/>
</dbReference>
<evidence type="ECO:0000313" key="5">
    <source>
        <dbReference type="Proteomes" id="UP000591941"/>
    </source>
</evidence>
<dbReference type="OrthoDB" id="9814545at2"/>
<accession>A0A841R2U9</accession>
<dbReference type="InterPro" id="IPR050273">
    <property type="entry name" value="GppA/Ppx_hydrolase"/>
</dbReference>
<dbReference type="Gene3D" id="1.10.3210.10">
    <property type="entry name" value="Hypothetical protein af1432"/>
    <property type="match status" value="1"/>
</dbReference>
<dbReference type="InterPro" id="IPR003695">
    <property type="entry name" value="Ppx_GppA_N"/>
</dbReference>
<dbReference type="PANTHER" id="PTHR30005:SF0">
    <property type="entry name" value="RETROGRADE REGULATION PROTEIN 2"/>
    <property type="match status" value="1"/>
</dbReference>
<evidence type="ECO:0000259" key="3">
    <source>
        <dbReference type="Pfam" id="PF21447"/>
    </source>
</evidence>
<reference evidence="4 5" key="1">
    <citation type="submission" date="2020-08" db="EMBL/GenBank/DDBJ databases">
        <title>Genomic Encyclopedia of Type Strains, Phase IV (KMG-IV): sequencing the most valuable type-strain genomes for metagenomic binning, comparative biology and taxonomic classification.</title>
        <authorList>
            <person name="Goeker M."/>
        </authorList>
    </citation>
    <scope>NUCLEOTIDE SEQUENCE [LARGE SCALE GENOMIC DNA]</scope>
    <source>
        <strain evidence="4 5">DSM 21255</strain>
    </source>
</reference>
<protein>
    <submittedName>
        <fullName evidence="4">Exopolyphosphatase/guanosine-5'-triphosphate, 3'-diphosphate pyrophosphatase</fullName>
        <ecNumber evidence="4">3.6.1.11</ecNumber>
        <ecNumber evidence="4">3.6.1.40</ecNumber>
    </submittedName>
</protein>
<dbReference type="Pfam" id="PF02541">
    <property type="entry name" value="Ppx-GppA"/>
    <property type="match status" value="1"/>
</dbReference>
<evidence type="ECO:0000259" key="2">
    <source>
        <dbReference type="Pfam" id="PF02541"/>
    </source>
</evidence>